<evidence type="ECO:0000313" key="6">
    <source>
        <dbReference type="Proteomes" id="UP000095597"/>
    </source>
</evidence>
<dbReference type="GO" id="GO:0008233">
    <property type="term" value="F:peptidase activity"/>
    <property type="evidence" value="ECO:0007669"/>
    <property type="project" value="UniProtKB-KW"/>
</dbReference>
<evidence type="ECO:0000256" key="1">
    <source>
        <dbReference type="ARBA" id="ARBA00022612"/>
    </source>
</evidence>
<accession>A0A173U5H6</accession>
<protein>
    <submittedName>
        <fullName evidence="5">Phage prohead protease, HK97 family</fullName>
    </submittedName>
</protein>
<evidence type="ECO:0000256" key="3">
    <source>
        <dbReference type="ARBA" id="ARBA00022801"/>
    </source>
</evidence>
<reference evidence="5 6" key="1">
    <citation type="submission" date="2015-09" db="EMBL/GenBank/DDBJ databases">
        <authorList>
            <consortium name="Pathogen Informatics"/>
        </authorList>
    </citation>
    <scope>NUCLEOTIDE SEQUENCE [LARGE SCALE GENOMIC DNA]</scope>
    <source>
        <strain evidence="5 6">2789STDY5834961</strain>
    </source>
</reference>
<sequence length="199" mass="22619">MPVKKEREYRTLVAPLAAQSSGEKRLQSECYVEGYATTFNAPYLLYEFEDGTKIYERIDAHALDSADMSDVIMQYDHEGRVFARQSNNTLILEPDVKGLFVAADLSRTDLARGLYQDISAGMITKMSWAFTVAEESYDRETHTRTILKIKKVYDVSAVSIPANNDTEISARAFASRSYERERQELLKRRAAILKIKASL</sequence>
<keyword evidence="2 5" id="KW-0645">Protease</keyword>
<gene>
    <name evidence="5" type="ORF">ERS852573_01908</name>
</gene>
<dbReference type="Proteomes" id="UP000095597">
    <property type="component" value="Unassembled WGS sequence"/>
</dbReference>
<evidence type="ECO:0000313" key="5">
    <source>
        <dbReference type="EMBL" id="CUN09720.1"/>
    </source>
</evidence>
<organism evidence="5 6">
    <name type="scientific">Dorea longicatena</name>
    <dbReference type="NCBI Taxonomy" id="88431"/>
    <lineage>
        <taxon>Bacteria</taxon>
        <taxon>Bacillati</taxon>
        <taxon>Bacillota</taxon>
        <taxon>Clostridia</taxon>
        <taxon>Lachnospirales</taxon>
        <taxon>Lachnospiraceae</taxon>
        <taxon>Dorea</taxon>
    </lineage>
</organism>
<keyword evidence="3" id="KW-0378">Hydrolase</keyword>
<keyword evidence="1" id="KW-1188">Viral release from host cell</keyword>
<dbReference type="RefSeq" id="WP_003023355.1">
    <property type="nucleotide sequence ID" value="NZ_CYXO01000011.1"/>
</dbReference>
<feature type="domain" description="Prohead serine protease" evidence="4">
    <location>
        <begin position="28"/>
        <end position="174"/>
    </location>
</feature>
<name>A0A173U5H6_9FIRM</name>
<proteinExistence type="predicted"/>
<dbReference type="AlphaFoldDB" id="A0A173U5H6"/>
<dbReference type="InterPro" id="IPR054613">
    <property type="entry name" value="Peptidase_S78_dom"/>
</dbReference>
<dbReference type="OrthoDB" id="64791at2"/>
<evidence type="ECO:0000256" key="2">
    <source>
        <dbReference type="ARBA" id="ARBA00022670"/>
    </source>
</evidence>
<evidence type="ECO:0000259" key="4">
    <source>
        <dbReference type="Pfam" id="PF04586"/>
    </source>
</evidence>
<dbReference type="Pfam" id="PF04586">
    <property type="entry name" value="Peptidase_S78"/>
    <property type="match status" value="1"/>
</dbReference>
<dbReference type="GeneID" id="57435078"/>
<dbReference type="GO" id="GO:0006508">
    <property type="term" value="P:proteolysis"/>
    <property type="evidence" value="ECO:0007669"/>
    <property type="project" value="UniProtKB-KW"/>
</dbReference>
<dbReference type="InterPro" id="IPR006433">
    <property type="entry name" value="Prohead_protease"/>
</dbReference>
<dbReference type="EMBL" id="CYXO01000011">
    <property type="protein sequence ID" value="CUN09720.1"/>
    <property type="molecule type" value="Genomic_DNA"/>
</dbReference>
<dbReference type="NCBIfam" id="TIGR01543">
    <property type="entry name" value="proheadase_HK97"/>
    <property type="match status" value="1"/>
</dbReference>